<dbReference type="PANTHER" id="PTHR32063:SF18">
    <property type="entry name" value="CATION EFFLUX SYSTEM PROTEIN"/>
    <property type="match status" value="1"/>
</dbReference>
<keyword evidence="1" id="KW-1133">Transmembrane helix</keyword>
<dbReference type="InterPro" id="IPR001036">
    <property type="entry name" value="Acrflvin-R"/>
</dbReference>
<proteinExistence type="predicted"/>
<keyword evidence="1" id="KW-0812">Transmembrane</keyword>
<keyword evidence="1" id="KW-0472">Membrane</keyword>
<feature type="transmembrane region" description="Helical" evidence="1">
    <location>
        <begin position="104"/>
        <end position="124"/>
    </location>
</feature>
<gene>
    <name evidence="2" type="ORF">WNY63_08990</name>
</gene>
<dbReference type="Gene3D" id="1.20.1640.10">
    <property type="entry name" value="Multidrug efflux transporter AcrB transmembrane domain"/>
    <property type="match status" value="1"/>
</dbReference>
<evidence type="ECO:0000313" key="3">
    <source>
        <dbReference type="Proteomes" id="UP001388366"/>
    </source>
</evidence>
<sequence>MKYSSQRHSILSPSRGSIARRDGERVNIIEAYLATGVLPQTVLNDVTATIAQSGFVLPHGYRLELGGESQKRNEAVGKLLGQVGIIVVLLITVLVMSFNSFTTTALILINALQAAMLGLLSVFIAGYPFGFTVIIGLLGLMGLAINAAIVILSELNSLQALTDKSKIVAAVMTCSRHISSTTITTVGGFLPLILAGGGFWPPFAVAIAGGTVLTTMLSFYFVPVAYYLLSKRKVHRKRLAKCTCQ</sequence>
<reference evidence="2 3" key="1">
    <citation type="submission" date="2024-03" db="EMBL/GenBank/DDBJ databases">
        <title>Community enrichment and isolation of bacterial strains for fucoidan degradation.</title>
        <authorList>
            <person name="Sichert A."/>
        </authorList>
    </citation>
    <scope>NUCLEOTIDE SEQUENCE [LARGE SCALE GENOMIC DNA]</scope>
    <source>
        <strain evidence="2 3">AS81</strain>
    </source>
</reference>
<dbReference type="EMBL" id="JBBMQU010000013">
    <property type="protein sequence ID" value="MEM5550863.1"/>
    <property type="molecule type" value="Genomic_DNA"/>
</dbReference>
<feature type="transmembrane region" description="Helical" evidence="1">
    <location>
        <begin position="203"/>
        <end position="229"/>
    </location>
</feature>
<dbReference type="Proteomes" id="UP001388366">
    <property type="component" value="Unassembled WGS sequence"/>
</dbReference>
<feature type="transmembrane region" description="Helical" evidence="1">
    <location>
        <begin position="131"/>
        <end position="152"/>
    </location>
</feature>
<feature type="transmembrane region" description="Helical" evidence="1">
    <location>
        <begin position="79"/>
        <end position="98"/>
    </location>
</feature>
<protein>
    <submittedName>
        <fullName evidence="2">Efflux RND transporter permease subunit</fullName>
    </submittedName>
</protein>
<dbReference type="SUPFAM" id="SSF82866">
    <property type="entry name" value="Multidrug efflux transporter AcrB transmembrane domain"/>
    <property type="match status" value="1"/>
</dbReference>
<accession>A0ABU9U1F6</accession>
<dbReference type="Pfam" id="PF00873">
    <property type="entry name" value="ACR_tran"/>
    <property type="match status" value="1"/>
</dbReference>
<comment type="caution">
    <text evidence="2">The sequence shown here is derived from an EMBL/GenBank/DDBJ whole genome shotgun (WGS) entry which is preliminary data.</text>
</comment>
<name>A0ABU9U1F6_9GAMM</name>
<organism evidence="2 3">
    <name type="scientific">Pseudoalteromonas neustonica</name>
    <dbReference type="NCBI Taxonomy" id="1840331"/>
    <lineage>
        <taxon>Bacteria</taxon>
        <taxon>Pseudomonadati</taxon>
        <taxon>Pseudomonadota</taxon>
        <taxon>Gammaproteobacteria</taxon>
        <taxon>Alteromonadales</taxon>
        <taxon>Pseudoalteromonadaceae</taxon>
        <taxon>Pseudoalteromonas</taxon>
    </lineage>
</organism>
<evidence type="ECO:0000313" key="2">
    <source>
        <dbReference type="EMBL" id="MEM5550863.1"/>
    </source>
</evidence>
<keyword evidence="3" id="KW-1185">Reference proteome</keyword>
<dbReference type="PANTHER" id="PTHR32063">
    <property type="match status" value="1"/>
</dbReference>
<evidence type="ECO:0000256" key="1">
    <source>
        <dbReference type="SAM" id="Phobius"/>
    </source>
</evidence>